<evidence type="ECO:0000256" key="2">
    <source>
        <dbReference type="ARBA" id="ARBA00004496"/>
    </source>
</evidence>
<proteinExistence type="predicted"/>
<evidence type="ECO:0000259" key="7">
    <source>
        <dbReference type="Pfam" id="PF25098"/>
    </source>
</evidence>
<dbReference type="Gene3D" id="6.10.280.230">
    <property type="match status" value="1"/>
</dbReference>
<keyword evidence="9" id="KW-1185">Reference proteome</keyword>
<dbReference type="Proteomes" id="UP000750334">
    <property type="component" value="Unassembled WGS sequence"/>
</dbReference>
<evidence type="ECO:0000256" key="6">
    <source>
        <dbReference type="SAM" id="MobiDB-lite"/>
    </source>
</evidence>
<feature type="domain" description="PEX18/PEX21 C-terminal" evidence="7">
    <location>
        <begin position="214"/>
        <end position="269"/>
    </location>
</feature>
<evidence type="ECO:0000256" key="3">
    <source>
        <dbReference type="ARBA" id="ARBA00022490"/>
    </source>
</evidence>
<feature type="region of interest" description="Disordered" evidence="6">
    <location>
        <begin position="154"/>
        <end position="180"/>
    </location>
</feature>
<dbReference type="AlphaFoldDB" id="A0A9P7BD09"/>
<accession>A0A9P7BD09</accession>
<keyword evidence="3" id="KW-0963">Cytoplasm</keyword>
<dbReference type="GO" id="GO:0005777">
    <property type="term" value="C:peroxisome"/>
    <property type="evidence" value="ECO:0007669"/>
    <property type="project" value="UniProtKB-SubCell"/>
</dbReference>
<keyword evidence="4" id="KW-0832">Ubl conjugation</keyword>
<comment type="caution">
    <text evidence="8">The sequence shown here is derived from an EMBL/GenBank/DDBJ whole genome shotgun (WGS) entry which is preliminary data.</text>
</comment>
<dbReference type="EMBL" id="PUHR01000006">
    <property type="protein sequence ID" value="KAG0671953.1"/>
    <property type="molecule type" value="Genomic_DNA"/>
</dbReference>
<evidence type="ECO:0000256" key="4">
    <source>
        <dbReference type="ARBA" id="ARBA00022843"/>
    </source>
</evidence>
<dbReference type="Pfam" id="PF25098">
    <property type="entry name" value="PEX18_PEX21_C"/>
    <property type="match status" value="1"/>
</dbReference>
<evidence type="ECO:0000313" key="8">
    <source>
        <dbReference type="EMBL" id="KAG0671953.1"/>
    </source>
</evidence>
<evidence type="ECO:0000256" key="1">
    <source>
        <dbReference type="ARBA" id="ARBA00004275"/>
    </source>
</evidence>
<keyword evidence="5" id="KW-0576">Peroxisome</keyword>
<name>A0A9P7BD09_MAUEX</name>
<dbReference type="InterPro" id="IPR056940">
    <property type="entry name" value="PEX18_PEX21_C"/>
</dbReference>
<comment type="subcellular location">
    <subcellularLocation>
        <location evidence="2">Cytoplasm</location>
    </subcellularLocation>
    <subcellularLocation>
        <location evidence="1">Peroxisome</location>
    </subcellularLocation>
</comment>
<evidence type="ECO:0000313" key="9">
    <source>
        <dbReference type="Proteomes" id="UP000750334"/>
    </source>
</evidence>
<reference evidence="8 9" key="1">
    <citation type="submission" date="2020-11" db="EMBL/GenBank/DDBJ databases">
        <title>Kefir isolates.</title>
        <authorList>
            <person name="Marcisauskas S."/>
            <person name="Kim Y."/>
            <person name="Blasche S."/>
        </authorList>
    </citation>
    <scope>NUCLEOTIDE SEQUENCE [LARGE SCALE GENOMIC DNA]</scope>
    <source>
        <strain evidence="8 9">OG2</strain>
    </source>
</reference>
<evidence type="ECO:0000256" key="5">
    <source>
        <dbReference type="ARBA" id="ARBA00023140"/>
    </source>
</evidence>
<protein>
    <submittedName>
        <fullName evidence="8">Peroxisomal membrane protein pex21</fullName>
    </submittedName>
</protein>
<feature type="region of interest" description="Disordered" evidence="6">
    <location>
        <begin position="25"/>
        <end position="44"/>
    </location>
</feature>
<feature type="compositionally biased region" description="Polar residues" evidence="6">
    <location>
        <begin position="30"/>
        <end position="42"/>
    </location>
</feature>
<gene>
    <name evidence="8" type="primary">PEX21_2</name>
    <name evidence="8" type="ORF">C6P45_004421</name>
</gene>
<sequence length="296" mass="33373">MSEASCSVDPLQRFATLANNNNNNVGNINDSTSQRNNFNQRSGTEHAFFGNNEVHSSRNENPMIPSFIPITNNTDTNIHSFPYSQQQILVNSSDHDGNDDDISNIFSNVKIHDPLEFSDEYKRFYGNFQNQNRSSTHSSATPVSQRPSIQRFSQFNSQQSHIRQSTLSTNSSPSPYDSTFQLNNNEVHMIDHELDILQNELNQSLHHQMGNNTFDVEQTHFKEVAASIVDVLTPETTRSSSPVNTKLGGSKFMNLMKRVSAGSVTIRRDSPELFTPETDEVVGNEYFPVQDQPNKP</sequence>
<organism evidence="8 9">
    <name type="scientific">Maudiozyma exigua</name>
    <name type="common">Yeast</name>
    <name type="synonym">Kazachstania exigua</name>
    <dbReference type="NCBI Taxonomy" id="34358"/>
    <lineage>
        <taxon>Eukaryota</taxon>
        <taxon>Fungi</taxon>
        <taxon>Dikarya</taxon>
        <taxon>Ascomycota</taxon>
        <taxon>Saccharomycotina</taxon>
        <taxon>Saccharomycetes</taxon>
        <taxon>Saccharomycetales</taxon>
        <taxon>Saccharomycetaceae</taxon>
        <taxon>Maudiozyma</taxon>
    </lineage>
</organism>
<dbReference type="OrthoDB" id="4035272at2759"/>